<feature type="region of interest" description="Disordered" evidence="6">
    <location>
        <begin position="579"/>
        <end position="694"/>
    </location>
</feature>
<evidence type="ECO:0000256" key="2">
    <source>
        <dbReference type="ARBA" id="ARBA00022692"/>
    </source>
</evidence>
<dbReference type="GO" id="GO:0015743">
    <property type="term" value="P:malate transport"/>
    <property type="evidence" value="ECO:0007669"/>
    <property type="project" value="InterPro"/>
</dbReference>
<feature type="compositionally biased region" description="Basic and acidic residues" evidence="6">
    <location>
        <begin position="1907"/>
        <end position="1920"/>
    </location>
</feature>
<feature type="transmembrane region" description="Helical" evidence="7">
    <location>
        <begin position="442"/>
        <end position="464"/>
    </location>
</feature>
<feature type="region of interest" description="Disordered" evidence="6">
    <location>
        <begin position="1472"/>
        <end position="1494"/>
    </location>
</feature>
<reference evidence="10" key="1">
    <citation type="submission" date="2021-11" db="EMBL/GenBank/DDBJ databases">
        <authorList>
            <person name="Herlambang A."/>
            <person name="Guo Y."/>
            <person name="Takashima Y."/>
            <person name="Nishizawa T."/>
        </authorList>
    </citation>
    <scope>NUCLEOTIDE SEQUENCE</scope>
    <source>
        <strain evidence="10">E1425</strain>
    </source>
</reference>
<dbReference type="Pfam" id="PF11744">
    <property type="entry name" value="ALMT"/>
    <property type="match status" value="1"/>
</dbReference>
<dbReference type="InterPro" id="IPR018823">
    <property type="entry name" value="ArAE_2_N"/>
</dbReference>
<dbReference type="PANTHER" id="PTHR47804:SF3">
    <property type="entry name" value="PROTEIN BRE4"/>
    <property type="match status" value="1"/>
</dbReference>
<feature type="compositionally biased region" description="Low complexity" evidence="6">
    <location>
        <begin position="2147"/>
        <end position="2166"/>
    </location>
</feature>
<feature type="transmembrane region" description="Helical" evidence="7">
    <location>
        <begin position="388"/>
        <end position="406"/>
    </location>
</feature>
<feature type="region of interest" description="Disordered" evidence="6">
    <location>
        <begin position="2451"/>
        <end position="2530"/>
    </location>
</feature>
<feature type="coiled-coil region" evidence="5">
    <location>
        <begin position="2286"/>
        <end position="2320"/>
    </location>
</feature>
<feature type="compositionally biased region" description="Basic residues" evidence="6">
    <location>
        <begin position="1881"/>
        <end position="1895"/>
    </location>
</feature>
<evidence type="ECO:0000256" key="6">
    <source>
        <dbReference type="SAM" id="MobiDB-lite"/>
    </source>
</evidence>
<feature type="region of interest" description="Disordered" evidence="6">
    <location>
        <begin position="1267"/>
        <end position="1291"/>
    </location>
</feature>
<dbReference type="Proteomes" id="UP000827284">
    <property type="component" value="Unassembled WGS sequence"/>
</dbReference>
<keyword evidence="4 7" id="KW-0472">Membrane</keyword>
<feature type="domain" description="DUF2421" evidence="8">
    <location>
        <begin position="1941"/>
        <end position="2054"/>
    </location>
</feature>
<feature type="coiled-coil region" evidence="5">
    <location>
        <begin position="1166"/>
        <end position="1200"/>
    </location>
</feature>
<feature type="transmembrane region" description="Helical" evidence="7">
    <location>
        <begin position="418"/>
        <end position="435"/>
    </location>
</feature>
<feature type="domain" description="Putative ER transporter 6TM N-terminal" evidence="9">
    <location>
        <begin position="390"/>
        <end position="567"/>
    </location>
</feature>
<dbReference type="Pfam" id="PF10337">
    <property type="entry name" value="ArAE_2_N"/>
    <property type="match status" value="2"/>
</dbReference>
<feature type="transmembrane region" description="Helical" evidence="7">
    <location>
        <begin position="351"/>
        <end position="376"/>
    </location>
</feature>
<feature type="compositionally biased region" description="Basic residues" evidence="6">
    <location>
        <begin position="176"/>
        <end position="185"/>
    </location>
</feature>
<feature type="region of interest" description="Disordered" evidence="6">
    <location>
        <begin position="1"/>
        <end position="220"/>
    </location>
</feature>
<feature type="transmembrane region" description="Helical" evidence="7">
    <location>
        <begin position="1706"/>
        <end position="1725"/>
    </location>
</feature>
<evidence type="ECO:0000256" key="5">
    <source>
        <dbReference type="SAM" id="Coils"/>
    </source>
</evidence>
<evidence type="ECO:0008006" key="12">
    <source>
        <dbReference type="Google" id="ProtNLM"/>
    </source>
</evidence>
<keyword evidence="5" id="KW-0175">Coiled coil</keyword>
<feature type="compositionally biased region" description="Low complexity" evidence="6">
    <location>
        <begin position="2518"/>
        <end position="2530"/>
    </location>
</feature>
<comment type="subcellular location">
    <subcellularLocation>
        <location evidence="1">Membrane</location>
        <topology evidence="1">Multi-pass membrane protein</topology>
    </subcellularLocation>
</comment>
<feature type="region of interest" description="Disordered" evidence="6">
    <location>
        <begin position="815"/>
        <end position="851"/>
    </location>
</feature>
<feature type="region of interest" description="Disordered" evidence="6">
    <location>
        <begin position="1534"/>
        <end position="1600"/>
    </location>
</feature>
<feature type="region of interest" description="Disordered" evidence="6">
    <location>
        <begin position="1870"/>
        <end position="1923"/>
    </location>
</feature>
<comment type="caution">
    <text evidence="10">The sequence shown here is derived from an EMBL/GenBank/DDBJ whole genome shotgun (WGS) entry which is preliminary data.</text>
</comment>
<feature type="region of interest" description="Disordered" evidence="6">
    <location>
        <begin position="2136"/>
        <end position="2169"/>
    </location>
</feature>
<feature type="compositionally biased region" description="Basic residues" evidence="6">
    <location>
        <begin position="1"/>
        <end position="10"/>
    </location>
</feature>
<feature type="region of interest" description="Disordered" evidence="6">
    <location>
        <begin position="2263"/>
        <end position="2285"/>
    </location>
</feature>
<feature type="compositionally biased region" description="Basic and acidic residues" evidence="6">
    <location>
        <begin position="236"/>
        <end position="254"/>
    </location>
</feature>
<dbReference type="OrthoDB" id="1924968at2759"/>
<feature type="compositionally biased region" description="Acidic residues" evidence="6">
    <location>
        <begin position="1835"/>
        <end position="1847"/>
    </location>
</feature>
<feature type="compositionally biased region" description="Polar residues" evidence="6">
    <location>
        <begin position="44"/>
        <end position="53"/>
    </location>
</feature>
<accession>A0A9P3M0U4</accession>
<dbReference type="PRINTS" id="PR02047">
    <property type="entry name" value="BREFELDNASP4"/>
</dbReference>
<feature type="transmembrane region" description="Helical" evidence="7">
    <location>
        <begin position="1732"/>
        <end position="1748"/>
    </location>
</feature>
<keyword evidence="11" id="KW-1185">Reference proteome</keyword>
<feature type="transmembrane region" description="Helical" evidence="7">
    <location>
        <begin position="1630"/>
        <end position="1649"/>
    </location>
</feature>
<feature type="transmembrane region" description="Helical" evidence="7">
    <location>
        <begin position="1764"/>
        <end position="1785"/>
    </location>
</feature>
<feature type="region of interest" description="Disordered" evidence="6">
    <location>
        <begin position="735"/>
        <end position="801"/>
    </location>
</feature>
<dbReference type="InterPro" id="IPR023244">
    <property type="entry name" value="Brefeldin_A-sensitivity_4"/>
</dbReference>
<organism evidence="10 11">
    <name type="scientific">Entomortierella parvispora</name>
    <dbReference type="NCBI Taxonomy" id="205924"/>
    <lineage>
        <taxon>Eukaryota</taxon>
        <taxon>Fungi</taxon>
        <taxon>Fungi incertae sedis</taxon>
        <taxon>Mucoromycota</taxon>
        <taxon>Mortierellomycotina</taxon>
        <taxon>Mortierellomycetes</taxon>
        <taxon>Mortierellales</taxon>
        <taxon>Mortierellaceae</taxon>
        <taxon>Entomortierella</taxon>
    </lineage>
</organism>
<feature type="compositionally biased region" description="Low complexity" evidence="6">
    <location>
        <begin position="586"/>
        <end position="599"/>
    </location>
</feature>
<name>A0A9P3M0U4_9FUNG</name>
<keyword evidence="3 7" id="KW-1133">Transmembrane helix</keyword>
<gene>
    <name evidence="10" type="ORF">EMPS_09931</name>
</gene>
<feature type="compositionally biased region" description="Low complexity" evidence="6">
    <location>
        <begin position="1336"/>
        <end position="1347"/>
    </location>
</feature>
<evidence type="ECO:0000256" key="4">
    <source>
        <dbReference type="ARBA" id="ARBA00023136"/>
    </source>
</evidence>
<dbReference type="EMBL" id="BQFW01000013">
    <property type="protein sequence ID" value="GJJ77572.1"/>
    <property type="molecule type" value="Genomic_DNA"/>
</dbReference>
<feature type="compositionally biased region" description="Polar residues" evidence="6">
    <location>
        <begin position="778"/>
        <end position="794"/>
    </location>
</feature>
<feature type="compositionally biased region" description="Low complexity" evidence="6">
    <location>
        <begin position="139"/>
        <end position="169"/>
    </location>
</feature>
<feature type="transmembrane region" description="Helical" evidence="7">
    <location>
        <begin position="305"/>
        <end position="331"/>
    </location>
</feature>
<evidence type="ECO:0000259" key="8">
    <source>
        <dbReference type="Pfam" id="PF10334"/>
    </source>
</evidence>
<feature type="compositionally biased region" description="Basic and acidic residues" evidence="6">
    <location>
        <begin position="11"/>
        <end position="23"/>
    </location>
</feature>
<feature type="region of interest" description="Disordered" evidence="6">
    <location>
        <begin position="1329"/>
        <end position="1420"/>
    </location>
</feature>
<feature type="region of interest" description="Disordered" evidence="6">
    <location>
        <begin position="1819"/>
        <end position="1847"/>
    </location>
</feature>
<protein>
    <recommendedName>
        <fullName evidence="12">ER transporter 6TM N-terminal domain-containing protein</fullName>
    </recommendedName>
</protein>
<feature type="compositionally biased region" description="Basic and acidic residues" evidence="6">
    <location>
        <begin position="1870"/>
        <end position="1880"/>
    </location>
</feature>
<feature type="compositionally biased region" description="Basic and acidic residues" evidence="6">
    <location>
        <begin position="2488"/>
        <end position="2504"/>
    </location>
</feature>
<feature type="coiled-coil region" evidence="5">
    <location>
        <begin position="888"/>
        <end position="930"/>
    </location>
</feature>
<feature type="compositionally biased region" description="Basic residues" evidence="6">
    <location>
        <begin position="644"/>
        <end position="668"/>
    </location>
</feature>
<dbReference type="GO" id="GO:0016020">
    <property type="term" value="C:membrane"/>
    <property type="evidence" value="ECO:0007669"/>
    <property type="project" value="UniProtKB-SubCell"/>
</dbReference>
<evidence type="ECO:0000259" key="9">
    <source>
        <dbReference type="Pfam" id="PF10337"/>
    </source>
</evidence>
<dbReference type="Pfam" id="PF10334">
    <property type="entry name" value="BRE4"/>
    <property type="match status" value="1"/>
</dbReference>
<dbReference type="InterPro" id="IPR018820">
    <property type="entry name" value="BRE4-related_DUF2421"/>
</dbReference>
<feature type="compositionally biased region" description="Low complexity" evidence="6">
    <location>
        <begin position="74"/>
        <end position="94"/>
    </location>
</feature>
<evidence type="ECO:0000313" key="10">
    <source>
        <dbReference type="EMBL" id="GJJ77572.1"/>
    </source>
</evidence>
<keyword evidence="2 7" id="KW-0812">Transmembrane</keyword>
<feature type="compositionally biased region" description="Low complexity" evidence="6">
    <location>
        <begin position="2451"/>
        <end position="2467"/>
    </location>
</feature>
<reference evidence="10" key="2">
    <citation type="journal article" date="2022" name="Microbiol. Resour. Announc.">
        <title>Whole-Genome Sequence of Entomortierella parvispora E1425, a Mucoromycotan Fungus Associated with Burkholderiaceae-Related Endosymbiotic Bacteria.</title>
        <authorList>
            <person name="Herlambang A."/>
            <person name="Guo Y."/>
            <person name="Takashima Y."/>
            <person name="Narisawa K."/>
            <person name="Ohta H."/>
            <person name="Nishizawa T."/>
        </authorList>
    </citation>
    <scope>NUCLEOTIDE SEQUENCE</scope>
    <source>
        <strain evidence="10">E1425</strain>
    </source>
</reference>
<dbReference type="InterPro" id="IPR052430">
    <property type="entry name" value="IVT-Associated"/>
</dbReference>
<evidence type="ECO:0000256" key="3">
    <source>
        <dbReference type="ARBA" id="ARBA00022989"/>
    </source>
</evidence>
<evidence type="ECO:0000256" key="1">
    <source>
        <dbReference type="ARBA" id="ARBA00004141"/>
    </source>
</evidence>
<dbReference type="PANTHER" id="PTHR47804">
    <property type="entry name" value="60S RIBOSOMAL PROTEIN L19"/>
    <property type="match status" value="1"/>
</dbReference>
<feature type="transmembrane region" description="Helical" evidence="7">
    <location>
        <begin position="1661"/>
        <end position="1686"/>
    </location>
</feature>
<evidence type="ECO:0000313" key="11">
    <source>
        <dbReference type="Proteomes" id="UP000827284"/>
    </source>
</evidence>
<proteinExistence type="predicted"/>
<sequence>MPFSSNRRRDKGKDSASDKDVPSSKRSGLSPPHPKRHSFDSIHNPYQSSSHSSAIPRGNGHQAMSIPMPPPPSLYFSLLPNNSSSTSHSTNSSPKQSPAGVDRQRKRSKSTSAFRLHGLTHSDPTTPTIVLSPMTPILPSTSASNPSTPSSGAVQFAAGATTAGQTVTAPPSLHSAHYHTHHHAPRSTYPLSVTHSRRSSLSHMQPGPVPSIGIGSTDGQDRQKLGFFDMAIFDPSPDHRPKSARSSVDHERTSHRMTVSRPPSIESINSANSVPFAPPPPPPPSAWKRFTNHFSTRVIKRHIKFLVALYIASVMALVPQIGTLLGPSPYLANVAVVFMHPARTVGSQLEVTIFSVLGGLLAAVWIIPCQVAVAAFNRRYLAGGNNSAWAINAAWFFLGVWIMTTFKARYAKLNCTFIIYTIGGIFALTTSHTILQFEFNDFWYLMGPLMLGVAICLVVSVLVWPETASEGLGRALNESLDTSRALLNLSTRSFLLNHKTIALPKSAIDKAQAEVRTAQKKLFSAYREARYEVTYSLNNPADYKEVRVILSALMRHLGSMSLVVQNERLLMLGHPDRDDEDLLTQSGGESYCSSGSSSESDSDDESESDQSPSSPSAERQDNRSDYFGSAAALSQEGGADSRGHHSGHHHHRHHHHRHHHHRHPHRKSHLAESPTSEDEYITHHRRIQRRGSAAELRRIRQLLKRADNSTQAALKARQQNAQRQQKEHLQQAFQFDRGGVSTAPPTPGGRGVFSVFGHHQSHRNKGPLSMSHYAGGENTDTPSSVNSPDSSRANSIHEEHNLETVKSFKSLFSVRSGSKKKSRSRPASLKAGFKLGLGKRRKGESASNCPSVEMLPGIPLGDTHFATLPTHLDQNTDRRLSESRLRKAAEAFRKKREKETKRERKQAEKLVKAAQEAQEKEQQAEAAARAIPPKEVAFGDRKLFMSFLDIVRDPLQRLSDTCSRVMVAMERELVTGMDVEQDRLERLRRRDAQRAAAVKAAEARLAEEERAAAAGTNLCANHSGNSLEGEAAQKSMDRPTVLERLRSVAGINSSHLTKEDMEYAEAIKSGMQKKAKATKLRLMADTVHPNKFLNTNKQRTTTSSGVEEDEFVLPVGMSYVQYLTQELKVFDEAEAKGLRDFISTHPTLDVGPREEIFLIFFFLFALREIARELLRLGTYIEELEEKSRVSMEEAGRTKRRKQLWWPKVMGNFWHWFAWGNYTQVKTSEGYNAVILNTTKNLEHRQPRTVEEEKVVVEAKAAKAAAEKAAAAETLKTASDKRHRRRHSEMWDLAPLRRSATLSAMIHRGGHAPDLEQGLGGQFTDNHQKHQLKGVLRRSSGGRSRSSSHGPIDGSKTRRHHSNENISEGLALSSDRGRSRLSDQEAPPKTVDLGDPSVMGPREVLGGDSDDEARGRSSHVAVTSDKGIQRYTVVDIPEYGSLKRKGKQEQELQYFENSNQVELLPRLNIVKTNRTAPPDMVGGSRTSRSGSGDRRETILAAPSSMHQDRYPSFASSTSPALIYRRRTSDIAAMASNGKTLDKDESAHSSGSDRPGQLSRHTSERSGIKSRTQSLFAAFSRHAHDSDSEESSKKAKAEPEPRKIFMNVRKPKTWRYRAWEFLQPFKSEEFKFGFKMAVALTFIGLWSWLQWNNVALATDRGQWAMMTVMAVLSPTVGATFSVCAMRIGGTLAGTLWALLTYLALPRNPWVICAMMLIIAFVGIFLILETSHPKLGIIMLLSYSSITFIMYEGNSSETIYQVCYKRAITVIVGIIVSVIMNTFLWPILARRQLRKEIAILIGRQGVLFAEIVNKFLLEDPPETTEDGQAGVRNWIEDPYGDGEESSLEEEEDKEIELKYAGKSDPFQNTFVERAEQEQKEERRKRAAQQRRQARRLRRLTSATATEISGDSDKDRESTREKMGRAGLAHQMDDIRNQIDPDRLAFQHVEHQLQTKLIKILQLLELSGSEPRLKEEFPMKLYKQIIQCCQNILDRMVSMRMAAQLLSPEVRDLVTGPMNYYRRDMVGALLLYFSVLSSSLASKSPLPPYLPSARMARLRVIYNVREAIAAHQAQTGEDHYTYIYYYAFSSALEEVIEELELLAILIKPIVGVTLVSSGDEYSYGLGQANEPLHMPPNLCAGAGVGSDTSQAGSLPTATASTTPGAAPQSSYSQHAGLGGSLMEGSLSSVPGLAVGMVNVSMANPSTAGTGAGAFGSASSPRLGLGALHGGLSATGSTPQQRQYLHERLLQQQHAQRNRRAFFADEANQASEGEDRQDNDVEEPAGPSERELALEEQLREMAAQKEALERQIEEQHQKLLLLAAKDGTGADSSTAKPKLGRQKSKVFGEGLHLHTSVAGLHIDIPTVTSPVNAGASSLAVPGAKAMHPARAAPTSPILLMDENMLLGGSGLGGRHSLRYKEAIETAQEASGQRLVEVPTSPLTSVTVVPGHIQMPTAQQQATGTPTAAATATLARSGSDKKVDHHQHSRHRSISRDRGHGHGHGPEHESFALSPTSTGSAQFSNRKSSSSSNNNTNAMTVPVAVVMPFGTDLVAQAPLPLHLIPTVAQQQALQQLEHQQQRQK</sequence>
<feature type="compositionally biased region" description="Basic and acidic residues" evidence="6">
    <location>
        <begin position="1580"/>
        <end position="1600"/>
    </location>
</feature>
<feature type="compositionally biased region" description="Polar residues" evidence="6">
    <location>
        <begin position="2507"/>
        <end position="2517"/>
    </location>
</feature>
<feature type="transmembrane region" description="Helical" evidence="7">
    <location>
        <begin position="2021"/>
        <end position="2038"/>
    </location>
</feature>
<feature type="region of interest" description="Disordered" evidence="6">
    <location>
        <begin position="236"/>
        <end position="268"/>
    </location>
</feature>
<dbReference type="InterPro" id="IPR020966">
    <property type="entry name" value="ALMT"/>
</dbReference>
<feature type="compositionally biased region" description="Basic residues" evidence="6">
    <location>
        <begin position="2478"/>
        <end position="2487"/>
    </location>
</feature>
<feature type="region of interest" description="Disordered" evidence="6">
    <location>
        <begin position="710"/>
        <end position="729"/>
    </location>
</feature>
<feature type="domain" description="Putative ER transporter 6TM N-terminal" evidence="9">
    <location>
        <begin position="290"/>
        <end position="377"/>
    </location>
</feature>
<evidence type="ECO:0000256" key="7">
    <source>
        <dbReference type="SAM" id="Phobius"/>
    </source>
</evidence>
<feature type="compositionally biased region" description="Low complexity" evidence="6">
    <location>
        <begin position="711"/>
        <end position="723"/>
    </location>
</feature>